<feature type="region of interest" description="Disordered" evidence="1">
    <location>
        <begin position="54"/>
        <end position="89"/>
    </location>
</feature>
<reference evidence="2 3" key="1">
    <citation type="submission" date="2018-10" db="EMBL/GenBank/DDBJ databases">
        <authorList>
            <person name="Ekblom R."/>
            <person name="Jareborg N."/>
        </authorList>
    </citation>
    <scope>NUCLEOTIDE SEQUENCE [LARGE SCALE GENOMIC DNA]</scope>
    <source>
        <tissue evidence="2">Muscle</tissue>
    </source>
</reference>
<evidence type="ECO:0000313" key="2">
    <source>
        <dbReference type="EMBL" id="VCW99183.1"/>
    </source>
</evidence>
<dbReference type="EMBL" id="CYRY02027799">
    <property type="protein sequence ID" value="VCW99183.1"/>
    <property type="molecule type" value="Genomic_DNA"/>
</dbReference>
<proteinExistence type="predicted"/>
<dbReference type="AlphaFoldDB" id="A0A9X9LYE2"/>
<comment type="caution">
    <text evidence="2">The sequence shown here is derived from an EMBL/GenBank/DDBJ whole genome shotgun (WGS) entry which is preliminary data.</text>
</comment>
<gene>
    <name evidence="2" type="ORF">BN2614_LOCUS1</name>
</gene>
<dbReference type="Proteomes" id="UP000269945">
    <property type="component" value="Unassembled WGS sequence"/>
</dbReference>
<feature type="compositionally biased region" description="Polar residues" evidence="1">
    <location>
        <begin position="54"/>
        <end position="68"/>
    </location>
</feature>
<evidence type="ECO:0000256" key="1">
    <source>
        <dbReference type="SAM" id="MobiDB-lite"/>
    </source>
</evidence>
<accession>A0A9X9LYE2</accession>
<name>A0A9X9LYE2_GULGU</name>
<protein>
    <submittedName>
        <fullName evidence="2">Uncharacterized protein</fullName>
    </submittedName>
</protein>
<keyword evidence="3" id="KW-1185">Reference proteome</keyword>
<feature type="non-terminal residue" evidence="2">
    <location>
        <position position="89"/>
    </location>
</feature>
<evidence type="ECO:0000313" key="3">
    <source>
        <dbReference type="Proteomes" id="UP000269945"/>
    </source>
</evidence>
<organism evidence="2 3">
    <name type="scientific">Gulo gulo</name>
    <name type="common">Wolverine</name>
    <name type="synonym">Gluton</name>
    <dbReference type="NCBI Taxonomy" id="48420"/>
    <lineage>
        <taxon>Eukaryota</taxon>
        <taxon>Metazoa</taxon>
        <taxon>Chordata</taxon>
        <taxon>Craniata</taxon>
        <taxon>Vertebrata</taxon>
        <taxon>Euteleostomi</taxon>
        <taxon>Mammalia</taxon>
        <taxon>Eutheria</taxon>
        <taxon>Laurasiatheria</taxon>
        <taxon>Carnivora</taxon>
        <taxon>Caniformia</taxon>
        <taxon>Musteloidea</taxon>
        <taxon>Mustelidae</taxon>
        <taxon>Guloninae</taxon>
        <taxon>Gulo</taxon>
    </lineage>
</organism>
<sequence>MSVSFYFLTPFQQWSKWLQLSSISPTISPTILSLRQVLVLCFWAFKIQRSVSDVGQGYSHPSQATGSKTLPRPRLPDARKDTACPGVAG</sequence>